<organism evidence="2 3">
    <name type="scientific">Pseudomonas jinjuensis</name>
    <dbReference type="NCBI Taxonomy" id="198616"/>
    <lineage>
        <taxon>Bacteria</taxon>
        <taxon>Pseudomonadati</taxon>
        <taxon>Pseudomonadota</taxon>
        <taxon>Gammaproteobacteria</taxon>
        <taxon>Pseudomonadales</taxon>
        <taxon>Pseudomonadaceae</taxon>
        <taxon>Pseudomonas</taxon>
    </lineage>
</organism>
<accession>A0A1H0AUN4</accession>
<evidence type="ECO:0000313" key="3">
    <source>
        <dbReference type="Proteomes" id="UP000242957"/>
    </source>
</evidence>
<evidence type="ECO:0000256" key="1">
    <source>
        <dbReference type="SAM" id="MobiDB-lite"/>
    </source>
</evidence>
<keyword evidence="3" id="KW-1185">Reference proteome</keyword>
<sequence>MRLSPAQLTRAYNDPAYRDELREQAPPARGTLSDADLERIAERVAQKVLERLAQRFSELGLVG</sequence>
<feature type="region of interest" description="Disordered" evidence="1">
    <location>
        <begin position="1"/>
        <end position="33"/>
    </location>
</feature>
<name>A0A1H0AUN4_9PSED</name>
<protein>
    <submittedName>
        <fullName evidence="2">Uncharacterized protein</fullName>
    </submittedName>
</protein>
<dbReference type="STRING" id="198616.SAMN05216193_102384"/>
<dbReference type="AlphaFoldDB" id="A0A1H0AUN4"/>
<dbReference type="Proteomes" id="UP000242957">
    <property type="component" value="Unassembled WGS sequence"/>
</dbReference>
<dbReference type="EMBL" id="FNIJ01000002">
    <property type="protein sequence ID" value="SDN37208.1"/>
    <property type="molecule type" value="Genomic_DNA"/>
</dbReference>
<gene>
    <name evidence="2" type="ORF">SAMN05216193_102384</name>
</gene>
<evidence type="ECO:0000313" key="2">
    <source>
        <dbReference type="EMBL" id="SDN37208.1"/>
    </source>
</evidence>
<reference evidence="3" key="1">
    <citation type="submission" date="2016-10" db="EMBL/GenBank/DDBJ databases">
        <authorList>
            <person name="Varghese N."/>
            <person name="Submissions S."/>
        </authorList>
    </citation>
    <scope>NUCLEOTIDE SEQUENCE [LARGE SCALE GENOMIC DNA]</scope>
    <source>
        <strain evidence="3">JCM 21621</strain>
    </source>
</reference>
<proteinExistence type="predicted"/>